<feature type="domain" description="Myosin motor" evidence="12">
    <location>
        <begin position="78"/>
        <end position="777"/>
    </location>
</feature>
<accession>A0A8R1TX50</accession>
<dbReference type="GO" id="GO:0016020">
    <property type="term" value="C:membrane"/>
    <property type="evidence" value="ECO:0007669"/>
    <property type="project" value="TreeGrafter"/>
</dbReference>
<dbReference type="InterPro" id="IPR000048">
    <property type="entry name" value="IQ_motif_EF-hand-BS"/>
</dbReference>
<dbReference type="GO" id="GO:0000146">
    <property type="term" value="F:microfilament motor activity"/>
    <property type="evidence" value="ECO:0007669"/>
    <property type="project" value="TreeGrafter"/>
</dbReference>
<dbReference type="GO" id="GO:0007015">
    <property type="term" value="P:actin filament organization"/>
    <property type="evidence" value="ECO:0007669"/>
    <property type="project" value="TreeGrafter"/>
</dbReference>
<evidence type="ECO:0008006" key="15">
    <source>
        <dbReference type="Google" id="ProtNLM"/>
    </source>
</evidence>
<keyword evidence="6 8" id="KW-0505">Motor protein</keyword>
<feature type="region of interest" description="Actin-binding" evidence="8">
    <location>
        <begin position="657"/>
        <end position="679"/>
    </location>
</feature>
<dbReference type="InterPro" id="IPR001609">
    <property type="entry name" value="Myosin_head_motor_dom-like"/>
</dbReference>
<feature type="coiled-coil region" evidence="9">
    <location>
        <begin position="1291"/>
        <end position="1373"/>
    </location>
</feature>
<dbReference type="Gene3D" id="1.20.5.190">
    <property type="match status" value="2"/>
</dbReference>
<dbReference type="GO" id="GO:0051015">
    <property type="term" value="F:actin filament binding"/>
    <property type="evidence" value="ECO:0007669"/>
    <property type="project" value="TreeGrafter"/>
</dbReference>
<name>A0A8R1TX50_ONCVO</name>
<evidence type="ECO:0000259" key="11">
    <source>
        <dbReference type="PROSITE" id="PS51126"/>
    </source>
</evidence>
<keyword evidence="5 8" id="KW-0518">Myosin</keyword>
<protein>
    <recommendedName>
        <fullName evidence="15">Myosin motor domain-containing protein</fullName>
    </recommendedName>
</protein>
<dbReference type="FunFam" id="1.10.10.820:FF:000001">
    <property type="entry name" value="Myosin heavy chain"/>
    <property type="match status" value="1"/>
</dbReference>
<evidence type="ECO:0000256" key="10">
    <source>
        <dbReference type="SAM" id="MobiDB-lite"/>
    </source>
</evidence>
<keyword evidence="7 8" id="KW-0009">Actin-binding</keyword>
<dbReference type="PROSITE" id="PS50096">
    <property type="entry name" value="IQ"/>
    <property type="match status" value="5"/>
</dbReference>
<dbReference type="GO" id="GO:0016459">
    <property type="term" value="C:myosin complex"/>
    <property type="evidence" value="ECO:0007669"/>
    <property type="project" value="UniProtKB-KW"/>
</dbReference>
<dbReference type="Gene3D" id="1.20.58.530">
    <property type="match status" value="1"/>
</dbReference>
<evidence type="ECO:0000256" key="6">
    <source>
        <dbReference type="ARBA" id="ARBA00023175"/>
    </source>
</evidence>
<dbReference type="InterPro" id="IPR027417">
    <property type="entry name" value="P-loop_NTPase"/>
</dbReference>
<dbReference type="PANTHER" id="PTHR13140">
    <property type="entry name" value="MYOSIN"/>
    <property type="match status" value="1"/>
</dbReference>
<proteinExistence type="inferred from homology"/>
<reference evidence="13" key="2">
    <citation type="submission" date="2022-06" db="UniProtKB">
        <authorList>
            <consortium name="EnsemblMetazoa"/>
        </authorList>
    </citation>
    <scope>IDENTIFICATION</scope>
</reference>
<evidence type="ECO:0000256" key="1">
    <source>
        <dbReference type="ARBA" id="ARBA00008314"/>
    </source>
</evidence>
<dbReference type="SMART" id="SM01132">
    <property type="entry name" value="DIL"/>
    <property type="match status" value="1"/>
</dbReference>
<feature type="coiled-coil region" evidence="9">
    <location>
        <begin position="929"/>
        <end position="1057"/>
    </location>
</feature>
<evidence type="ECO:0000256" key="3">
    <source>
        <dbReference type="ARBA" id="ARBA00022840"/>
    </source>
</evidence>
<evidence type="ECO:0000313" key="14">
    <source>
        <dbReference type="Proteomes" id="UP000024404"/>
    </source>
</evidence>
<evidence type="ECO:0000256" key="4">
    <source>
        <dbReference type="ARBA" id="ARBA00023054"/>
    </source>
</evidence>
<evidence type="ECO:0000256" key="2">
    <source>
        <dbReference type="ARBA" id="ARBA00022741"/>
    </source>
</evidence>
<evidence type="ECO:0000256" key="9">
    <source>
        <dbReference type="SAM" id="Coils"/>
    </source>
</evidence>
<dbReference type="SMART" id="SM00242">
    <property type="entry name" value="MYSc"/>
    <property type="match status" value="1"/>
</dbReference>
<feature type="coiled-coil region" evidence="9">
    <location>
        <begin position="1140"/>
        <end position="1204"/>
    </location>
</feature>
<dbReference type="PROSITE" id="PS51456">
    <property type="entry name" value="MYOSIN_MOTOR"/>
    <property type="match status" value="1"/>
</dbReference>
<dbReference type="Proteomes" id="UP000024404">
    <property type="component" value="Unassembled WGS sequence"/>
</dbReference>
<dbReference type="Gene3D" id="1.10.10.820">
    <property type="match status" value="1"/>
</dbReference>
<dbReference type="SMART" id="SM00015">
    <property type="entry name" value="IQ"/>
    <property type="match status" value="6"/>
</dbReference>
<keyword evidence="3 8" id="KW-0067">ATP-binding</keyword>
<dbReference type="CDD" id="cd15470">
    <property type="entry name" value="Myo5_CBD"/>
    <property type="match status" value="1"/>
</dbReference>
<dbReference type="SUPFAM" id="SSF50084">
    <property type="entry name" value="Myosin S1 fragment, N-terminal domain"/>
    <property type="match status" value="1"/>
</dbReference>
<comment type="similarity">
    <text evidence="1 8">Belongs to the TRAFAC class myosin-kinesin ATPase superfamily. Myosin family.</text>
</comment>
<reference evidence="14" key="1">
    <citation type="submission" date="2013-10" db="EMBL/GenBank/DDBJ databases">
        <title>Genome sequencing of Onchocerca volvulus.</title>
        <authorList>
            <person name="Cotton J."/>
            <person name="Tsai J."/>
            <person name="Stanley E."/>
            <person name="Tracey A."/>
            <person name="Holroyd N."/>
            <person name="Lustigman S."/>
            <person name="Berriman M."/>
        </authorList>
    </citation>
    <scope>NUCLEOTIDE SEQUENCE</scope>
</reference>
<sequence>MNGFTTLGRGKLFPVENYKIGTHIWLKDPEKVWIGGELLDDFKFTSQTRIRLEDGQVTELKFEESEELPFLRNPDVLLGCDDLTTLSYLHEPAVLNHLSFRFVKREAIYTYCGIVLVAINPYANCSQLYGDDVIQVYRGVGKQIRELDPHIYAVAEEAFFDLSKFGKDQSIIVSGESGAGKTVSAKFVMRYLASVTCSSSSKSYSNRPIAGIEDRVLASNPIMETIGNAKTIRNDNSSRFGKYIQIDFSDRFGIVGAEMRTYLLEKSRVVLQAENERNYHIFYQLCASRSHILVKDLELEDWRSYFYTAQGNSGEIESIDDRNDFLQTVAALDLLRISTDVQKSIFRFFAGLLLFGNIRFTDGPDEHARIDQNTLSVTSQLCKKMYEVKEEDLCVWLIAREIVAGGESVRKPLTTAEAIERRDALVKILYAAAFAWLVTKINEVLGEQMKNNKSKNKEKFIGVLDIYGFETLEFNSFEQFCINYANEKLQQQFCQHVFKLEQSEYEQEEIDWIRIDFYDNQPCIDLIEGKPGIIDYLDEQCKIGHGTDRDWLEKLRACQSLKKKQHFQLSKIKNPTFMIKHFAADVIYDVDGFLAKNKDTVSEQLMIVMKESKFNLMREILDVENDKKPLGDGSNFLISNIKNSVKKSVSFQFRDSLRELMAVLSTTRPHYVRCIKPNDEKLPFTFRPKRAIQQLRACGILETVRISAAGYPSRWTYEDFARRYRILHSEKKLWLEEPKVFAEKACNKYLENKMFALGKTKIFFRTGQVAVLERVLHEKLVNSTVIIQKIWKGYICRKKYQHIKESLLKIQLYARAFLMYRRIKYLQMHRATICIQTVFRRYAAQRRYRLLKAVIIMIQTRYRASVIRQKLEKLRYEQKAIIIQKYWRGWLVRRHQIEYNKKIVMIQCQVRQWLARRRLRELKIEARSLGHLQKLNRGLENKIISLQQKLDFMTAENSRLWTISAEVDKMRAEMANLETERCVLIASKVHAEDLEAKVKLLEASRKEEAAKNAKLEEQLQNTKDKLEMELDETIAKLNALNTKMSSLRTEFNNLTKQKKLVDAELAKERSRCLTSEREISQMREQLLANANLLASPALSRTGSIRLSQRNLNQPGLNGIGVVEDNEMDEVVLILKQQHVINVLRSKMEQISRENDHLKLVMDTNVLIENLDKRTVMRAFEVQRLQELELAYTKLKDEMERLLEEKMRNGPEAMNFRSFVEKTLEENDRRREEAIELRAILAARFEQRVQASSSSRPDSDQCSDLRSDDDSCSDLDEELSLGRQCRQLKLHMQTLAQTVAEKNAEIERLEHRLNEFASSKKSIDDSHSMKETVSDIHQQLNQLTYENLNLQDKINRQSDELSEAKAQLRGYTGRKTFSLDNTSDADIIRLEALKKENVEHSSLLEVFNVPEFTRILVCDLKPRLARLLTPCLPAYLLLAAFRYYDHIKDEAGLTGLFSAVHVVLKDTLAHSNDMDVLSLWLVNSWRLLNLLRQYNGENNNEWTVFNSEKQNNQRMQSFDLSPLRDQLRARVEESFQNLLKRSIEPILSPKIVPAILQHESSQKMLNGINEENNERRQSIKEKSSQRALDDLIELLNFIQNKLRVYGADSVLLGQIFRQMTYWICALALNHLMFRKELCNFEKAIQIKHNVTEVQSWLSANGLSVHRETLEPLVQASHLLQSKKDESNLDTLCGEMTSKLKPKQVIAILQHYAPTDGFEERRLSPDFLIKVSEKLNARTRANGGTEADINTLIMMGTYLTPFNSEPFVYSDFNLETLSLPTCLHLQAVCKLL</sequence>
<dbReference type="Gene3D" id="3.30.70.1590">
    <property type="match status" value="1"/>
</dbReference>
<dbReference type="Pfam" id="PF01843">
    <property type="entry name" value="DIL"/>
    <property type="match status" value="1"/>
</dbReference>
<feature type="binding site" evidence="8">
    <location>
        <begin position="175"/>
        <end position="182"/>
    </location>
    <ligand>
        <name>ATP</name>
        <dbReference type="ChEBI" id="CHEBI:30616"/>
    </ligand>
</feature>
<evidence type="ECO:0000256" key="8">
    <source>
        <dbReference type="PROSITE-ProRule" id="PRU00782"/>
    </source>
</evidence>
<keyword evidence="2 8" id="KW-0547">Nucleotide-binding</keyword>
<dbReference type="Pfam" id="PF00063">
    <property type="entry name" value="Myosin_head"/>
    <property type="match status" value="1"/>
</dbReference>
<feature type="compositionally biased region" description="Basic and acidic residues" evidence="10">
    <location>
        <begin position="1256"/>
        <end position="1268"/>
    </location>
</feature>
<dbReference type="PANTHER" id="PTHR13140:SF706">
    <property type="entry name" value="DILUTE CLASS UNCONVENTIONAL MYOSIN, ISOFORM C"/>
    <property type="match status" value="1"/>
</dbReference>
<dbReference type="Gene3D" id="1.20.120.720">
    <property type="entry name" value="Myosin VI head, motor domain, U50 subdomain"/>
    <property type="match status" value="1"/>
</dbReference>
<dbReference type="EnsemblMetazoa" id="OVOC7174.1">
    <property type="protein sequence ID" value="OVOC7174.1"/>
    <property type="gene ID" value="WBGene00243983"/>
</dbReference>
<dbReference type="SUPFAM" id="SSF52540">
    <property type="entry name" value="P-loop containing nucleoside triphosphate hydrolases"/>
    <property type="match status" value="2"/>
</dbReference>
<dbReference type="InterPro" id="IPR036103">
    <property type="entry name" value="MYSc_Myo5"/>
</dbReference>
<evidence type="ECO:0000313" key="13">
    <source>
        <dbReference type="EnsemblMetazoa" id="OVOC7174.1"/>
    </source>
</evidence>
<evidence type="ECO:0000256" key="7">
    <source>
        <dbReference type="ARBA" id="ARBA00023203"/>
    </source>
</evidence>
<organism evidence="13 14">
    <name type="scientific">Onchocerca volvulus</name>
    <dbReference type="NCBI Taxonomy" id="6282"/>
    <lineage>
        <taxon>Eukaryota</taxon>
        <taxon>Metazoa</taxon>
        <taxon>Ecdysozoa</taxon>
        <taxon>Nematoda</taxon>
        <taxon>Chromadorea</taxon>
        <taxon>Rhabditida</taxon>
        <taxon>Spirurina</taxon>
        <taxon>Spiruromorpha</taxon>
        <taxon>Filarioidea</taxon>
        <taxon>Onchocercidae</taxon>
        <taxon>Onchocerca</taxon>
    </lineage>
</organism>
<dbReference type="InterPro" id="IPR036961">
    <property type="entry name" value="Kinesin_motor_dom_sf"/>
</dbReference>
<dbReference type="Gene3D" id="3.40.850.10">
    <property type="entry name" value="Kinesin motor domain"/>
    <property type="match status" value="1"/>
</dbReference>
<keyword evidence="4 9" id="KW-0175">Coiled coil</keyword>
<dbReference type="PRINTS" id="PR00193">
    <property type="entry name" value="MYOSINHEAVY"/>
</dbReference>
<dbReference type="Pfam" id="PF00612">
    <property type="entry name" value="IQ"/>
    <property type="match status" value="4"/>
</dbReference>
<feature type="domain" description="Dilute" evidence="11">
    <location>
        <begin position="1453"/>
        <end position="1735"/>
    </location>
</feature>
<dbReference type="PROSITE" id="PS51126">
    <property type="entry name" value="DILUTE"/>
    <property type="match status" value="1"/>
</dbReference>
<evidence type="ECO:0000256" key="5">
    <source>
        <dbReference type="ARBA" id="ARBA00023123"/>
    </source>
</evidence>
<dbReference type="GO" id="GO:0005524">
    <property type="term" value="F:ATP binding"/>
    <property type="evidence" value="ECO:0007669"/>
    <property type="project" value="UniProtKB-UniRule"/>
</dbReference>
<dbReference type="EMBL" id="CMVM020000189">
    <property type="status" value="NOT_ANNOTATED_CDS"/>
    <property type="molecule type" value="Genomic_DNA"/>
</dbReference>
<dbReference type="AlphaFoldDB" id="A0A8R1TX50"/>
<keyword evidence="14" id="KW-1185">Reference proteome</keyword>
<feature type="region of interest" description="Disordered" evidence="10">
    <location>
        <begin position="1248"/>
        <end position="1272"/>
    </location>
</feature>
<dbReference type="CDD" id="cd01380">
    <property type="entry name" value="MYSc_Myo5"/>
    <property type="match status" value="1"/>
</dbReference>
<dbReference type="InterPro" id="IPR002710">
    <property type="entry name" value="Dilute_dom"/>
</dbReference>
<evidence type="ECO:0000259" key="12">
    <source>
        <dbReference type="PROSITE" id="PS51456"/>
    </source>
</evidence>
<dbReference type="GO" id="GO:0005737">
    <property type="term" value="C:cytoplasm"/>
    <property type="evidence" value="ECO:0007669"/>
    <property type="project" value="TreeGrafter"/>
</dbReference>